<dbReference type="AlphaFoldDB" id="A0A974XG71"/>
<feature type="transmembrane region" description="Helical" evidence="1">
    <location>
        <begin position="32"/>
        <end position="56"/>
    </location>
</feature>
<keyword evidence="1" id="KW-0472">Membrane</keyword>
<evidence type="ECO:0008006" key="4">
    <source>
        <dbReference type="Google" id="ProtNLM"/>
    </source>
</evidence>
<proteinExistence type="predicted"/>
<protein>
    <recommendedName>
        <fullName evidence="4">SHOCT domain-containing protein</fullName>
    </recommendedName>
</protein>
<organism evidence="2 3">
    <name type="scientific">Alkalibacter rhizosphaerae</name>
    <dbReference type="NCBI Taxonomy" id="2815577"/>
    <lineage>
        <taxon>Bacteria</taxon>
        <taxon>Bacillati</taxon>
        <taxon>Bacillota</taxon>
        <taxon>Clostridia</taxon>
        <taxon>Eubacteriales</taxon>
        <taxon>Eubacteriaceae</taxon>
        <taxon>Alkalibacter</taxon>
    </lineage>
</organism>
<evidence type="ECO:0000256" key="1">
    <source>
        <dbReference type="SAM" id="Phobius"/>
    </source>
</evidence>
<dbReference type="RefSeq" id="WP_207300515.1">
    <property type="nucleotide sequence ID" value="NZ_CP071444.1"/>
</dbReference>
<evidence type="ECO:0000313" key="2">
    <source>
        <dbReference type="EMBL" id="QSX09176.1"/>
    </source>
</evidence>
<accession>A0A974XG71</accession>
<dbReference type="KEGG" id="alka:J0B03_03650"/>
<dbReference type="EMBL" id="CP071444">
    <property type="protein sequence ID" value="QSX09176.1"/>
    <property type="molecule type" value="Genomic_DNA"/>
</dbReference>
<name>A0A974XG71_9FIRM</name>
<keyword evidence="1" id="KW-0812">Transmembrane</keyword>
<reference evidence="2" key="1">
    <citation type="submission" date="2021-03" db="EMBL/GenBank/DDBJ databases">
        <title>Alkalibacter marinus sp. nov., isolated from tidal flat sediment.</title>
        <authorList>
            <person name="Namirimu T."/>
            <person name="Yang J.-A."/>
            <person name="Yang S.-H."/>
            <person name="Kim Y.-J."/>
            <person name="Kwon K.K."/>
        </authorList>
    </citation>
    <scope>NUCLEOTIDE SEQUENCE</scope>
    <source>
        <strain evidence="2">ES005</strain>
    </source>
</reference>
<dbReference type="Proteomes" id="UP000663499">
    <property type="component" value="Chromosome"/>
</dbReference>
<sequence>MMRYFSNNRFPRSGGDGFNGFQDFCGGIANNLYPWGGIILMFIGLAVIGLLIYLIVKGNKSVSSSSDTTAAPEQKKDTDYFVRILKESYAKGQISDEEFERKVRILRENE</sequence>
<evidence type="ECO:0000313" key="3">
    <source>
        <dbReference type="Proteomes" id="UP000663499"/>
    </source>
</evidence>
<keyword evidence="1" id="KW-1133">Transmembrane helix</keyword>
<keyword evidence="3" id="KW-1185">Reference proteome</keyword>
<gene>
    <name evidence="2" type="ORF">J0B03_03650</name>
</gene>